<dbReference type="PANTHER" id="PTHR43877:SF2">
    <property type="entry name" value="AMINOALKYLPHOSPHONATE N-ACETYLTRANSFERASE-RELATED"/>
    <property type="match status" value="1"/>
</dbReference>
<dbReference type="InterPro" id="IPR000182">
    <property type="entry name" value="GNAT_dom"/>
</dbReference>
<feature type="domain" description="N-acetyltransferase" evidence="3">
    <location>
        <begin position="6"/>
        <end position="174"/>
    </location>
</feature>
<organism evidence="4 5">
    <name type="scientific">Lentinus tigrinus ALCF2SS1-6</name>
    <dbReference type="NCBI Taxonomy" id="1328759"/>
    <lineage>
        <taxon>Eukaryota</taxon>
        <taxon>Fungi</taxon>
        <taxon>Dikarya</taxon>
        <taxon>Basidiomycota</taxon>
        <taxon>Agaricomycotina</taxon>
        <taxon>Agaricomycetes</taxon>
        <taxon>Polyporales</taxon>
        <taxon>Polyporaceae</taxon>
        <taxon>Lentinus</taxon>
    </lineage>
</organism>
<dbReference type="InterPro" id="IPR016181">
    <property type="entry name" value="Acyl_CoA_acyltransferase"/>
</dbReference>
<dbReference type="EMBL" id="ML122259">
    <property type="protein sequence ID" value="RPD62495.1"/>
    <property type="molecule type" value="Genomic_DNA"/>
</dbReference>
<dbReference type="Proteomes" id="UP000313359">
    <property type="component" value="Unassembled WGS sequence"/>
</dbReference>
<dbReference type="InterPro" id="IPR050832">
    <property type="entry name" value="Bact_Acetyltransf"/>
</dbReference>
<accession>A0A5C2SF96</accession>
<protein>
    <submittedName>
        <fullName evidence="4">Acyl-CoA N-acyltransferase</fullName>
    </submittedName>
</protein>
<keyword evidence="2 4" id="KW-0012">Acyltransferase</keyword>
<dbReference type="Pfam" id="PF13508">
    <property type="entry name" value="Acetyltransf_7"/>
    <property type="match status" value="1"/>
</dbReference>
<dbReference type="SUPFAM" id="SSF55729">
    <property type="entry name" value="Acyl-CoA N-acyltransferases (Nat)"/>
    <property type="match status" value="1"/>
</dbReference>
<dbReference type="Gene3D" id="3.40.630.30">
    <property type="match status" value="1"/>
</dbReference>
<sequence>MITTSPVVRAALESDIEQITQLFLDSVDTSVPGITFSADPDYTPDKISPVLQKRLFPPRSHKTYVLELHTGEIVGYGNVKPDGGPNHDEDELDMFFVKVGLGGQGYGSQLMEAIQAEWGEHGLCVHVFQKNTRAIRFYERWGFQLIEGAEEDLELHMANGPKAETACLMRWPRTS</sequence>
<evidence type="ECO:0000313" key="5">
    <source>
        <dbReference type="Proteomes" id="UP000313359"/>
    </source>
</evidence>
<evidence type="ECO:0000313" key="4">
    <source>
        <dbReference type="EMBL" id="RPD62495.1"/>
    </source>
</evidence>
<evidence type="ECO:0000256" key="2">
    <source>
        <dbReference type="ARBA" id="ARBA00023315"/>
    </source>
</evidence>
<gene>
    <name evidence="4" type="ORF">L227DRAFT_545120</name>
</gene>
<keyword evidence="5" id="KW-1185">Reference proteome</keyword>
<name>A0A5C2SF96_9APHY</name>
<dbReference type="CDD" id="cd04301">
    <property type="entry name" value="NAT_SF"/>
    <property type="match status" value="1"/>
</dbReference>
<dbReference type="AlphaFoldDB" id="A0A5C2SF96"/>
<dbReference type="PANTHER" id="PTHR43877">
    <property type="entry name" value="AMINOALKYLPHOSPHONATE N-ACETYLTRANSFERASE-RELATED-RELATED"/>
    <property type="match status" value="1"/>
</dbReference>
<keyword evidence="1 4" id="KW-0808">Transferase</keyword>
<evidence type="ECO:0000256" key="1">
    <source>
        <dbReference type="ARBA" id="ARBA00022679"/>
    </source>
</evidence>
<dbReference type="OrthoDB" id="9975416at2759"/>
<evidence type="ECO:0000259" key="3">
    <source>
        <dbReference type="PROSITE" id="PS51186"/>
    </source>
</evidence>
<dbReference type="GO" id="GO:0016747">
    <property type="term" value="F:acyltransferase activity, transferring groups other than amino-acyl groups"/>
    <property type="evidence" value="ECO:0007669"/>
    <property type="project" value="InterPro"/>
</dbReference>
<dbReference type="PROSITE" id="PS51186">
    <property type="entry name" value="GNAT"/>
    <property type="match status" value="1"/>
</dbReference>
<reference evidence="4" key="1">
    <citation type="journal article" date="2018" name="Genome Biol. Evol.">
        <title>Genomics and development of Lentinus tigrinus, a white-rot wood-decaying mushroom with dimorphic fruiting bodies.</title>
        <authorList>
            <person name="Wu B."/>
            <person name="Xu Z."/>
            <person name="Knudson A."/>
            <person name="Carlson A."/>
            <person name="Chen N."/>
            <person name="Kovaka S."/>
            <person name="LaButti K."/>
            <person name="Lipzen A."/>
            <person name="Pennachio C."/>
            <person name="Riley R."/>
            <person name="Schakwitz W."/>
            <person name="Umezawa K."/>
            <person name="Ohm R.A."/>
            <person name="Grigoriev I.V."/>
            <person name="Nagy L.G."/>
            <person name="Gibbons J."/>
            <person name="Hibbett D."/>
        </authorList>
    </citation>
    <scope>NUCLEOTIDE SEQUENCE [LARGE SCALE GENOMIC DNA]</scope>
    <source>
        <strain evidence="4">ALCF2SS1-6</strain>
    </source>
</reference>
<proteinExistence type="predicted"/>